<evidence type="ECO:0000313" key="2">
    <source>
        <dbReference type="EMBL" id="KAK6178013.1"/>
    </source>
</evidence>
<reference evidence="2 3" key="1">
    <citation type="submission" date="2024-01" db="EMBL/GenBank/DDBJ databases">
        <title>The genome of the rayed Mediterranean limpet Patella caerulea (Linnaeus, 1758).</title>
        <authorList>
            <person name="Anh-Thu Weber A."/>
            <person name="Halstead-Nussloch G."/>
        </authorList>
    </citation>
    <scope>NUCLEOTIDE SEQUENCE [LARGE SCALE GENOMIC DNA]</scope>
    <source>
        <strain evidence="2">AATW-2023a</strain>
        <tissue evidence="2">Whole specimen</tissue>
    </source>
</reference>
<organism evidence="2 3">
    <name type="scientific">Patella caerulea</name>
    <name type="common">Rayed Mediterranean limpet</name>
    <dbReference type="NCBI Taxonomy" id="87958"/>
    <lineage>
        <taxon>Eukaryota</taxon>
        <taxon>Metazoa</taxon>
        <taxon>Spiralia</taxon>
        <taxon>Lophotrochozoa</taxon>
        <taxon>Mollusca</taxon>
        <taxon>Gastropoda</taxon>
        <taxon>Patellogastropoda</taxon>
        <taxon>Patelloidea</taxon>
        <taxon>Patellidae</taxon>
        <taxon>Patella</taxon>
    </lineage>
</organism>
<dbReference type="AlphaFoldDB" id="A0AAN8JQC5"/>
<accession>A0AAN8JQC5</accession>
<dbReference type="Proteomes" id="UP001347796">
    <property type="component" value="Unassembled WGS sequence"/>
</dbReference>
<name>A0AAN8JQC5_PATCE</name>
<feature type="region of interest" description="Disordered" evidence="1">
    <location>
        <begin position="1"/>
        <end position="37"/>
    </location>
</feature>
<dbReference type="EMBL" id="JAZGQO010000009">
    <property type="protein sequence ID" value="KAK6178013.1"/>
    <property type="molecule type" value="Genomic_DNA"/>
</dbReference>
<protein>
    <submittedName>
        <fullName evidence="2">Uncharacterized protein</fullName>
    </submittedName>
</protein>
<feature type="compositionally biased region" description="Polar residues" evidence="1">
    <location>
        <begin position="169"/>
        <end position="179"/>
    </location>
</feature>
<feature type="region of interest" description="Disordered" evidence="1">
    <location>
        <begin position="157"/>
        <end position="179"/>
    </location>
</feature>
<evidence type="ECO:0000256" key="1">
    <source>
        <dbReference type="SAM" id="MobiDB-lite"/>
    </source>
</evidence>
<comment type="caution">
    <text evidence="2">The sequence shown here is derived from an EMBL/GenBank/DDBJ whole genome shotgun (WGS) entry which is preliminary data.</text>
</comment>
<evidence type="ECO:0000313" key="3">
    <source>
        <dbReference type="Proteomes" id="UP001347796"/>
    </source>
</evidence>
<sequence length="179" mass="20319">MVGRKNTRRHEAGRRNGHFTPTKTEDEPPVINRASVSKVRRRLHFGRKPPKDRGTIAEPPESPQLVSILKAKTTSPGRRGIPKQRLIIEQTEVKEAKSSHLSSPRRQVVKNPGIRLKRELRFLLDDADNIVYPVRLRSTLHAMMSCYGNREITRNQSYTSHASDEEPHSSSPASTSRQS</sequence>
<gene>
    <name evidence="2" type="ORF">SNE40_012858</name>
</gene>
<keyword evidence="3" id="KW-1185">Reference proteome</keyword>
<proteinExistence type="predicted"/>